<dbReference type="InterPro" id="IPR029058">
    <property type="entry name" value="AB_hydrolase_fold"/>
</dbReference>
<protein>
    <submittedName>
        <fullName evidence="2">Alpha/beta fold hydrolase</fullName>
    </submittedName>
</protein>
<gene>
    <name evidence="2" type="ORF">IC620_00295</name>
</gene>
<dbReference type="InterPro" id="IPR000073">
    <property type="entry name" value="AB_hydrolase_1"/>
</dbReference>
<evidence type="ECO:0000313" key="2">
    <source>
        <dbReference type="EMBL" id="MBD1370799.1"/>
    </source>
</evidence>
<reference evidence="2" key="1">
    <citation type="submission" date="2020-09" db="EMBL/GenBank/DDBJ databases">
        <title>A novel bacterium of genus Hazenella, isolated from South China Sea.</title>
        <authorList>
            <person name="Huang H."/>
            <person name="Mo K."/>
            <person name="Hu Y."/>
        </authorList>
    </citation>
    <scope>NUCLEOTIDE SEQUENCE</scope>
    <source>
        <strain evidence="2">IB182357</strain>
    </source>
</reference>
<dbReference type="AlphaFoldDB" id="A0A926RT77"/>
<name>A0A926RT77_9BACL</name>
<accession>A0A926RT77</accession>
<comment type="caution">
    <text evidence="2">The sequence shown here is derived from an EMBL/GenBank/DDBJ whole genome shotgun (WGS) entry which is preliminary data.</text>
</comment>
<keyword evidence="3" id="KW-1185">Reference proteome</keyword>
<organism evidence="2 3">
    <name type="scientific">Polycladospora coralii</name>
    <dbReference type="NCBI Taxonomy" id="2771432"/>
    <lineage>
        <taxon>Bacteria</taxon>
        <taxon>Bacillati</taxon>
        <taxon>Bacillota</taxon>
        <taxon>Bacilli</taxon>
        <taxon>Bacillales</taxon>
        <taxon>Thermoactinomycetaceae</taxon>
        <taxon>Polycladospora</taxon>
    </lineage>
</organism>
<dbReference type="Pfam" id="PF00561">
    <property type="entry name" value="Abhydrolase_1"/>
    <property type="match status" value="1"/>
</dbReference>
<dbReference type="GO" id="GO:0016787">
    <property type="term" value="F:hydrolase activity"/>
    <property type="evidence" value="ECO:0007669"/>
    <property type="project" value="UniProtKB-KW"/>
</dbReference>
<sequence>MKKAFEIKYSGQDRTIRGDVHIPTEAEHVPVLVLCHGFKGFKDWGFFPSLADQLKLAGFAVITFNFSMNGVGADLEHFTELDKFSMLTFSSEQEDLHRVLQALKNSEIPFTSHMNLNAIGLMGHSRGGGNSLIYTLNHPTMIQAVTVWNSISQAKFFSNALIEELNRNGEAYIENARTNQKMPMKKEIIEDIEKNQDAFSILARVHQFPCPLQFIQADQDVLQLREGVSQLHQKCPSSILHWIEETGHTFGATHPFKEITKPLAEAIHETINFFQSHLTPSS</sequence>
<evidence type="ECO:0000259" key="1">
    <source>
        <dbReference type="Pfam" id="PF00561"/>
    </source>
</evidence>
<proteinExistence type="predicted"/>
<dbReference type="Gene3D" id="3.40.50.1820">
    <property type="entry name" value="alpha/beta hydrolase"/>
    <property type="match status" value="1"/>
</dbReference>
<evidence type="ECO:0000313" key="3">
    <source>
        <dbReference type="Proteomes" id="UP000661691"/>
    </source>
</evidence>
<dbReference type="RefSeq" id="WP_191141281.1">
    <property type="nucleotide sequence ID" value="NZ_JACXAH010000002.1"/>
</dbReference>
<keyword evidence="2" id="KW-0378">Hydrolase</keyword>
<dbReference type="EMBL" id="JACXAH010000002">
    <property type="protein sequence ID" value="MBD1370799.1"/>
    <property type="molecule type" value="Genomic_DNA"/>
</dbReference>
<feature type="domain" description="AB hydrolase-1" evidence="1">
    <location>
        <begin position="30"/>
        <end position="157"/>
    </location>
</feature>
<dbReference type="Proteomes" id="UP000661691">
    <property type="component" value="Unassembled WGS sequence"/>
</dbReference>
<dbReference type="SUPFAM" id="SSF53474">
    <property type="entry name" value="alpha/beta-Hydrolases"/>
    <property type="match status" value="1"/>
</dbReference>